<evidence type="ECO:0000256" key="2">
    <source>
        <dbReference type="ARBA" id="ARBA00022692"/>
    </source>
</evidence>
<evidence type="ECO:0000313" key="7">
    <source>
        <dbReference type="EMBL" id="UYG17385.1"/>
    </source>
</evidence>
<proteinExistence type="predicted"/>
<feature type="transmembrane region" description="Helical" evidence="5">
    <location>
        <begin position="43"/>
        <end position="60"/>
    </location>
</feature>
<feature type="transmembrane region" description="Helical" evidence="5">
    <location>
        <begin position="184"/>
        <end position="203"/>
    </location>
</feature>
<dbReference type="InterPro" id="IPR013525">
    <property type="entry name" value="ABC2_TM"/>
</dbReference>
<evidence type="ECO:0000313" key="8">
    <source>
        <dbReference type="Proteomes" id="UP001164305"/>
    </source>
</evidence>
<keyword evidence="3 5" id="KW-1133">Transmembrane helix</keyword>
<feature type="transmembrane region" description="Helical" evidence="5">
    <location>
        <begin position="66"/>
        <end position="88"/>
    </location>
</feature>
<accession>A0ABY6G2S4</accession>
<evidence type="ECO:0000256" key="3">
    <source>
        <dbReference type="ARBA" id="ARBA00022989"/>
    </source>
</evidence>
<name>A0ABY6G2S4_9MICO</name>
<dbReference type="RefSeq" id="WP_263594594.1">
    <property type="nucleotide sequence ID" value="NZ_CP107020.1"/>
</dbReference>
<evidence type="ECO:0000256" key="5">
    <source>
        <dbReference type="SAM" id="Phobius"/>
    </source>
</evidence>
<evidence type="ECO:0000256" key="1">
    <source>
        <dbReference type="ARBA" id="ARBA00004141"/>
    </source>
</evidence>
<feature type="transmembrane region" description="Helical" evidence="5">
    <location>
        <begin position="249"/>
        <end position="268"/>
    </location>
</feature>
<feature type="transmembrane region" description="Helical" evidence="5">
    <location>
        <begin position="114"/>
        <end position="140"/>
    </location>
</feature>
<dbReference type="PANTHER" id="PTHR43027:SF2">
    <property type="entry name" value="TRANSPORT PERMEASE PROTEIN"/>
    <property type="match status" value="1"/>
</dbReference>
<reference evidence="7" key="1">
    <citation type="submission" date="2022-10" db="EMBL/GenBank/DDBJ databases">
        <title>Whole-Genome Sequencing of Brachybacterium huguangmaarense BRM-3, Isolated from Betula schmidtii.</title>
        <authorList>
            <person name="Haam D."/>
        </authorList>
    </citation>
    <scope>NUCLEOTIDE SEQUENCE</scope>
    <source>
        <strain evidence="7">BRM-3</strain>
    </source>
</reference>
<comment type="subcellular location">
    <subcellularLocation>
        <location evidence="1">Membrane</location>
        <topology evidence="1">Multi-pass membrane protein</topology>
    </subcellularLocation>
</comment>
<feature type="transmembrane region" description="Helical" evidence="5">
    <location>
        <begin position="152"/>
        <end position="172"/>
    </location>
</feature>
<keyword evidence="2 5" id="KW-0812">Transmembrane</keyword>
<dbReference type="Proteomes" id="UP001164305">
    <property type="component" value="Chromosome"/>
</dbReference>
<feature type="domain" description="ABC-2 type transporter transmembrane" evidence="6">
    <location>
        <begin position="28"/>
        <end position="227"/>
    </location>
</feature>
<keyword evidence="8" id="KW-1185">Reference proteome</keyword>
<dbReference type="Pfam" id="PF01061">
    <property type="entry name" value="ABC2_membrane"/>
    <property type="match status" value="1"/>
</dbReference>
<dbReference type="EMBL" id="CP107020">
    <property type="protein sequence ID" value="UYG17385.1"/>
    <property type="molecule type" value="Genomic_DNA"/>
</dbReference>
<gene>
    <name evidence="7" type="ORF">BRM3_02835</name>
</gene>
<dbReference type="PANTHER" id="PTHR43027">
    <property type="entry name" value="DOXORUBICIN RESISTANCE ABC TRANSPORTER PERMEASE PROTEIN DRRC-RELATED"/>
    <property type="match status" value="1"/>
</dbReference>
<dbReference type="InterPro" id="IPR052902">
    <property type="entry name" value="ABC-2_transporter"/>
</dbReference>
<sequence>MTSPALTRPAAPAAQASRTRRPHRLLGLARAELTLLLRNRMQLFIALVMPLAIPLMYIPLKNAGIGGPALAGALGSMYVVALLFVVYYNQLSTYVARRESLVLKRLRTGEASDATVLTATAVPAVVIALVMLTLMTALAVPLLDLPVPSHPLLLLAAVALGAAVFVPLALATANITRTVESAQVTCLPFIAIAIVGAGSALPLDLMPEWFRRIIDVIPTAPLVSLVRLGWLGTDAAGAALSASDVWRDAGPQAGILVIWFVLGCWFVSRRLRWEPRA</sequence>
<keyword evidence="4 5" id="KW-0472">Membrane</keyword>
<organism evidence="7 8">
    <name type="scientific">Brachybacterium huguangmaarense</name>
    <dbReference type="NCBI Taxonomy" id="1652028"/>
    <lineage>
        <taxon>Bacteria</taxon>
        <taxon>Bacillati</taxon>
        <taxon>Actinomycetota</taxon>
        <taxon>Actinomycetes</taxon>
        <taxon>Micrococcales</taxon>
        <taxon>Dermabacteraceae</taxon>
        <taxon>Brachybacterium</taxon>
    </lineage>
</organism>
<evidence type="ECO:0000259" key="6">
    <source>
        <dbReference type="Pfam" id="PF01061"/>
    </source>
</evidence>
<evidence type="ECO:0000256" key="4">
    <source>
        <dbReference type="ARBA" id="ARBA00023136"/>
    </source>
</evidence>
<protein>
    <submittedName>
        <fullName evidence="7">ABC transporter permease</fullName>
    </submittedName>
</protein>